<dbReference type="EMBL" id="SSOC01000009">
    <property type="protein sequence ID" value="THF61541.1"/>
    <property type="molecule type" value="Genomic_DNA"/>
</dbReference>
<dbReference type="Proteomes" id="UP000308430">
    <property type="component" value="Unassembled WGS sequence"/>
</dbReference>
<dbReference type="CDD" id="cd01646">
    <property type="entry name" value="RT_Bac_retron_I"/>
    <property type="match status" value="1"/>
</dbReference>
<feature type="domain" description="Reverse transcriptase" evidence="2">
    <location>
        <begin position="36"/>
        <end position="275"/>
    </location>
</feature>
<dbReference type="PANTHER" id="PTHR34047:SF8">
    <property type="entry name" value="PROTEIN YKFC"/>
    <property type="match status" value="1"/>
</dbReference>
<reference evidence="3 4" key="1">
    <citation type="submission" date="2019-04" db="EMBL/GenBank/DDBJ databases">
        <title>Azoarcus nasutitermitis sp. nov. isolated from termite nest.</title>
        <authorList>
            <person name="Lin S.-Y."/>
            <person name="Hameed A."/>
            <person name="Hsu Y.-H."/>
            <person name="Young C.-C."/>
        </authorList>
    </citation>
    <scope>NUCLEOTIDE SEQUENCE [LARGE SCALE GENOMIC DNA]</scope>
    <source>
        <strain evidence="3 4">CC-YHH838</strain>
    </source>
</reference>
<keyword evidence="3" id="KW-0808">Transferase</keyword>
<dbReference type="GO" id="GO:0003964">
    <property type="term" value="F:RNA-directed DNA polymerase activity"/>
    <property type="evidence" value="ECO:0007669"/>
    <property type="project" value="UniProtKB-KW"/>
</dbReference>
<accession>A0A4S4APE4</accession>
<dbReference type="InterPro" id="IPR051083">
    <property type="entry name" value="GrpII_Intron_Splice-Mob/Def"/>
</dbReference>
<protein>
    <submittedName>
        <fullName evidence="3">RNA-directed DNA polymerase</fullName>
    </submittedName>
</protein>
<dbReference type="InterPro" id="IPR000477">
    <property type="entry name" value="RT_dom"/>
</dbReference>
<proteinExistence type="inferred from homology"/>
<dbReference type="InterPro" id="IPR043128">
    <property type="entry name" value="Rev_trsase/Diguanyl_cyclase"/>
</dbReference>
<dbReference type="SUPFAM" id="SSF56672">
    <property type="entry name" value="DNA/RNA polymerases"/>
    <property type="match status" value="1"/>
</dbReference>
<keyword evidence="4" id="KW-1185">Reference proteome</keyword>
<dbReference type="AlphaFoldDB" id="A0A4S4APE4"/>
<dbReference type="Gene3D" id="3.30.70.270">
    <property type="match status" value="1"/>
</dbReference>
<gene>
    <name evidence="3" type="ORF">E6C76_20345</name>
</gene>
<keyword evidence="3" id="KW-0695">RNA-directed DNA polymerase</keyword>
<evidence type="ECO:0000313" key="4">
    <source>
        <dbReference type="Proteomes" id="UP000308430"/>
    </source>
</evidence>
<evidence type="ECO:0000256" key="1">
    <source>
        <dbReference type="ARBA" id="ARBA00034120"/>
    </source>
</evidence>
<dbReference type="OrthoDB" id="9793236at2"/>
<organism evidence="3 4">
    <name type="scientific">Pseudothauera nasutitermitis</name>
    <dbReference type="NCBI Taxonomy" id="2565930"/>
    <lineage>
        <taxon>Bacteria</taxon>
        <taxon>Pseudomonadati</taxon>
        <taxon>Pseudomonadota</taxon>
        <taxon>Betaproteobacteria</taxon>
        <taxon>Rhodocyclales</taxon>
        <taxon>Zoogloeaceae</taxon>
        <taxon>Pseudothauera</taxon>
    </lineage>
</organism>
<keyword evidence="3" id="KW-0548">Nucleotidyltransferase</keyword>
<name>A0A4S4APE4_9RHOO</name>
<comment type="caution">
    <text evidence="3">The sequence shown here is derived from an EMBL/GenBank/DDBJ whole genome shotgun (WGS) entry which is preliminary data.</text>
</comment>
<comment type="similarity">
    <text evidence="1">Belongs to the bacterial reverse transcriptase family.</text>
</comment>
<dbReference type="PANTHER" id="PTHR34047">
    <property type="entry name" value="NUCLEAR INTRON MATURASE 1, MITOCHONDRIAL-RELATED"/>
    <property type="match status" value="1"/>
</dbReference>
<dbReference type="InterPro" id="IPR043502">
    <property type="entry name" value="DNA/RNA_pol_sf"/>
</dbReference>
<dbReference type="PROSITE" id="PS50878">
    <property type="entry name" value="RT_POL"/>
    <property type="match status" value="1"/>
</dbReference>
<evidence type="ECO:0000259" key="2">
    <source>
        <dbReference type="PROSITE" id="PS50878"/>
    </source>
</evidence>
<evidence type="ECO:0000313" key="3">
    <source>
        <dbReference type="EMBL" id="THF61541.1"/>
    </source>
</evidence>
<sequence length="322" mass="37545">MTTLPHLFRCWNKARRNKGGSVRIQRFGEDPLRYLQAIQRQLRERRYTFGPYRSFTVREKKFRDVIDAPMKDRVVHWMLYDYLLPIWMPRFIADTYGNLPGRGTHAAVQRLAGFCRSPSARFVLQLDLSKYFYSVPHGPLKARALRYIGDQDIRRLIVDLIDSWCTDGRYDHLFPADSAYRNTARKGMPIGNLTSQLLANIFLCAFDHWVKQTLRVQRYIRYVDDIVIVASDRDELQHIGRQIAQRLAAEGLAIHPHKIRLAPVAAGIPFLGYVVWPEHIAAGRYIRHRYLQRLRRHESGIQDCSEALHSYRAMLALTGATR</sequence>
<dbReference type="Pfam" id="PF00078">
    <property type="entry name" value="RVT_1"/>
    <property type="match status" value="1"/>
</dbReference>